<protein>
    <recommendedName>
        <fullName evidence="1">DUF1266 domain-containing protein</fullName>
    </recommendedName>
</protein>
<dbReference type="RefSeq" id="WP_189018622.1">
    <property type="nucleotide sequence ID" value="NZ_BMHE01000047.1"/>
</dbReference>
<keyword evidence="3" id="KW-1185">Reference proteome</keyword>
<dbReference type="InterPro" id="IPR009677">
    <property type="entry name" value="DUF1266"/>
</dbReference>
<proteinExistence type="predicted"/>
<organism evidence="2 3">
    <name type="scientific">Paenibacillus marchantiophytorum</name>
    <dbReference type="NCBI Taxonomy" id="1619310"/>
    <lineage>
        <taxon>Bacteria</taxon>
        <taxon>Bacillati</taxon>
        <taxon>Bacillota</taxon>
        <taxon>Bacilli</taxon>
        <taxon>Bacillales</taxon>
        <taxon>Paenibacillaceae</taxon>
        <taxon>Paenibacillus</taxon>
    </lineage>
</organism>
<sequence>MTIWQNRKAKDRQLYMRALTAVCLKGRLAYYFTMYKYGFLRDSIVAKKRLTNRLREEWQIHNAQGLKSKLGWLLQEGNRQSYLEIHHRLSALSETERMDYVQSLPKKQKETIRISIVNYYCRKLPENGIAAYDYAQYLYLCRVGVTLRYLTKQEGLNRMQHVAQLIQQSYSGWEEYVAAYVTGSQFDAAETSSTYVKKNQALITKWFAAKNSPFRQLEWEMDLGK</sequence>
<name>A0ABQ1FCB2_9BACL</name>
<accession>A0ABQ1FCB2</accession>
<dbReference type="EMBL" id="BMHE01000047">
    <property type="protein sequence ID" value="GGA04997.1"/>
    <property type="molecule type" value="Genomic_DNA"/>
</dbReference>
<evidence type="ECO:0000259" key="1">
    <source>
        <dbReference type="Pfam" id="PF06889"/>
    </source>
</evidence>
<gene>
    <name evidence="2" type="ORF">GCM10008018_58680</name>
</gene>
<evidence type="ECO:0000313" key="2">
    <source>
        <dbReference type="EMBL" id="GGA04997.1"/>
    </source>
</evidence>
<comment type="caution">
    <text evidence="2">The sequence shown here is derived from an EMBL/GenBank/DDBJ whole genome shotgun (WGS) entry which is preliminary data.</text>
</comment>
<reference evidence="3" key="1">
    <citation type="journal article" date="2019" name="Int. J. Syst. Evol. Microbiol.">
        <title>The Global Catalogue of Microorganisms (GCM) 10K type strain sequencing project: providing services to taxonomists for standard genome sequencing and annotation.</title>
        <authorList>
            <consortium name="The Broad Institute Genomics Platform"/>
            <consortium name="The Broad Institute Genome Sequencing Center for Infectious Disease"/>
            <person name="Wu L."/>
            <person name="Ma J."/>
        </authorList>
    </citation>
    <scope>NUCLEOTIDE SEQUENCE [LARGE SCALE GENOMIC DNA]</scope>
    <source>
        <strain evidence="3">CGMCC 1.15043</strain>
    </source>
</reference>
<feature type="domain" description="DUF1266" evidence="1">
    <location>
        <begin position="53"/>
        <end position="219"/>
    </location>
</feature>
<evidence type="ECO:0000313" key="3">
    <source>
        <dbReference type="Proteomes" id="UP000615455"/>
    </source>
</evidence>
<dbReference type="Pfam" id="PF06889">
    <property type="entry name" value="DUF1266"/>
    <property type="match status" value="1"/>
</dbReference>
<dbReference type="Proteomes" id="UP000615455">
    <property type="component" value="Unassembled WGS sequence"/>
</dbReference>